<feature type="domain" description="Rhodanese" evidence="1">
    <location>
        <begin position="24"/>
        <end position="120"/>
    </location>
</feature>
<dbReference type="OrthoDB" id="9180at2157"/>
<dbReference type="Gene3D" id="3.40.250.10">
    <property type="entry name" value="Rhodanese-like domain"/>
    <property type="match status" value="1"/>
</dbReference>
<dbReference type="GO" id="GO:0070813">
    <property type="term" value="P:hydrogen sulfide metabolic process"/>
    <property type="evidence" value="ECO:0007669"/>
    <property type="project" value="TreeGrafter"/>
</dbReference>
<protein>
    <submittedName>
        <fullName evidence="2">Fused rhodanese domain-containing protein/hydrolase</fullName>
    </submittedName>
</protein>
<dbReference type="AlphaFoldDB" id="M0D921"/>
<dbReference type="GO" id="GO:0016787">
    <property type="term" value="F:hydrolase activity"/>
    <property type="evidence" value="ECO:0007669"/>
    <property type="project" value="UniProtKB-KW"/>
</dbReference>
<dbReference type="SUPFAM" id="SSF52821">
    <property type="entry name" value="Rhodanese/Cell cycle control phosphatase"/>
    <property type="match status" value="1"/>
</dbReference>
<dbReference type="Proteomes" id="UP000011513">
    <property type="component" value="Unassembled WGS sequence"/>
</dbReference>
<dbReference type="eggNOG" id="arCOG00517">
    <property type="taxonomic scope" value="Archaea"/>
</dbReference>
<reference evidence="2 3" key="1">
    <citation type="journal article" date="2014" name="PLoS Genet.">
        <title>Phylogenetically driven sequencing of extremely halophilic archaea reveals strategies for static and dynamic osmo-response.</title>
        <authorList>
            <person name="Becker E.A."/>
            <person name="Seitzer P.M."/>
            <person name="Tritt A."/>
            <person name="Larsen D."/>
            <person name="Krusor M."/>
            <person name="Yao A.I."/>
            <person name="Wu D."/>
            <person name="Madern D."/>
            <person name="Eisen J.A."/>
            <person name="Darling A.E."/>
            <person name="Facciotti M.T."/>
        </authorList>
    </citation>
    <scope>NUCLEOTIDE SEQUENCE [LARGE SCALE GENOMIC DNA]</scope>
    <source>
        <strain evidence="2 3">JCM 14848</strain>
    </source>
</reference>
<sequence>MNASEPDADVESVAPEALKQRIDAGEPVAILDVRAEDEFEEWGIDGDSVEVVNLPYFELLDGVSEAQLEQIPSGDPIVVVCAKGGSSELVADHLLDAGRDAVNLEGGMKGWARIYEYRELDADTDATVAQYQRPSSGCMAYMVVSDGEAAVVDPLRAFVNDYVQDARMMGAEIKYAIDTHVHADHVSGVRELAAETGARVVLPESAVERGVEYDTDYETVADGDTLSVGAVDIDVLHTPGHT</sequence>
<evidence type="ECO:0000259" key="1">
    <source>
        <dbReference type="PROSITE" id="PS50206"/>
    </source>
</evidence>
<comment type="caution">
    <text evidence="2">The sequence shown here is derived from an EMBL/GenBank/DDBJ whole genome shotgun (WGS) entry which is preliminary data.</text>
</comment>
<dbReference type="GO" id="GO:0006749">
    <property type="term" value="P:glutathione metabolic process"/>
    <property type="evidence" value="ECO:0007669"/>
    <property type="project" value="TreeGrafter"/>
</dbReference>
<dbReference type="PANTHER" id="PTHR43084">
    <property type="entry name" value="PERSULFIDE DIOXYGENASE ETHE1"/>
    <property type="match status" value="1"/>
</dbReference>
<feature type="non-terminal residue" evidence="2">
    <location>
        <position position="242"/>
    </location>
</feature>
<dbReference type="SUPFAM" id="SSF56281">
    <property type="entry name" value="Metallo-hydrolase/oxidoreductase"/>
    <property type="match status" value="1"/>
</dbReference>
<keyword evidence="3" id="KW-1185">Reference proteome</keyword>
<dbReference type="InterPro" id="IPR051682">
    <property type="entry name" value="Mito_Persulfide_Diox"/>
</dbReference>
<dbReference type="Gene3D" id="3.60.15.10">
    <property type="entry name" value="Ribonuclease Z/Hydroxyacylglutathione hydrolase-like"/>
    <property type="match status" value="1"/>
</dbReference>
<dbReference type="RefSeq" id="WP_008385556.1">
    <property type="nucleotide sequence ID" value="NZ_AOIV01000016.1"/>
</dbReference>
<dbReference type="PROSITE" id="PS50206">
    <property type="entry name" value="RHODANESE_3"/>
    <property type="match status" value="1"/>
</dbReference>
<proteinExistence type="predicted"/>
<dbReference type="PANTHER" id="PTHR43084:SF1">
    <property type="entry name" value="PERSULFIDE DIOXYGENASE ETHE1, MITOCHONDRIAL"/>
    <property type="match status" value="1"/>
</dbReference>
<dbReference type="InterPro" id="IPR001279">
    <property type="entry name" value="Metallo-B-lactamas"/>
</dbReference>
<dbReference type="InterPro" id="IPR036873">
    <property type="entry name" value="Rhodanese-like_dom_sf"/>
</dbReference>
<dbReference type="SMART" id="SM00450">
    <property type="entry name" value="RHOD"/>
    <property type="match status" value="1"/>
</dbReference>
<dbReference type="InterPro" id="IPR036866">
    <property type="entry name" value="RibonucZ/Hydroxyglut_hydro"/>
</dbReference>
<dbReference type="Pfam" id="PF00753">
    <property type="entry name" value="Lactamase_B"/>
    <property type="match status" value="1"/>
</dbReference>
<dbReference type="Pfam" id="PF00581">
    <property type="entry name" value="Rhodanese"/>
    <property type="match status" value="1"/>
</dbReference>
<dbReference type="InParanoid" id="M0D921"/>
<evidence type="ECO:0000313" key="3">
    <source>
        <dbReference type="Proteomes" id="UP000011513"/>
    </source>
</evidence>
<dbReference type="InterPro" id="IPR001763">
    <property type="entry name" value="Rhodanese-like_dom"/>
</dbReference>
<dbReference type="EMBL" id="AOIV01000016">
    <property type="protein sequence ID" value="ELZ31980.1"/>
    <property type="molecule type" value="Genomic_DNA"/>
</dbReference>
<evidence type="ECO:0000313" key="2">
    <source>
        <dbReference type="EMBL" id="ELZ31980.1"/>
    </source>
</evidence>
<name>M0D921_HALPD</name>
<dbReference type="GO" id="GO:0050313">
    <property type="term" value="F:sulfur dioxygenase activity"/>
    <property type="evidence" value="ECO:0007669"/>
    <property type="project" value="TreeGrafter"/>
</dbReference>
<keyword evidence="2" id="KW-0378">Hydrolase</keyword>
<gene>
    <name evidence="2" type="ORF">C474_07762</name>
</gene>
<organism evidence="2 3">
    <name type="scientific">Halogeometricum pallidum JCM 14848</name>
    <dbReference type="NCBI Taxonomy" id="1227487"/>
    <lineage>
        <taxon>Archaea</taxon>
        <taxon>Methanobacteriati</taxon>
        <taxon>Methanobacteriota</taxon>
        <taxon>Stenosarchaea group</taxon>
        <taxon>Halobacteria</taxon>
        <taxon>Halobacteriales</taxon>
        <taxon>Haloferacaceae</taxon>
        <taxon>Halogeometricum</taxon>
    </lineage>
</organism>
<accession>M0D921</accession>